<gene>
    <name evidence="2" type="ORF">CTI12_AA108520</name>
</gene>
<evidence type="ECO:0000313" key="2">
    <source>
        <dbReference type="EMBL" id="PWA85284.1"/>
    </source>
</evidence>
<dbReference type="InterPro" id="IPR036812">
    <property type="entry name" value="NAD(P)_OxRdtase_dom_sf"/>
</dbReference>
<proteinExistence type="predicted"/>
<name>A0A2U1PHP0_ARTAN</name>
<dbReference type="Gene3D" id="3.20.20.100">
    <property type="entry name" value="NADP-dependent oxidoreductase domain"/>
    <property type="match status" value="1"/>
</dbReference>
<dbReference type="OrthoDB" id="48988at2759"/>
<dbReference type="AlphaFoldDB" id="A0A2U1PHP0"/>
<evidence type="ECO:0000259" key="1">
    <source>
        <dbReference type="Pfam" id="PF00248"/>
    </source>
</evidence>
<dbReference type="Proteomes" id="UP000245207">
    <property type="component" value="Unassembled WGS sequence"/>
</dbReference>
<accession>A0A2U1PHP0</accession>
<feature type="domain" description="NADP-dependent oxidoreductase" evidence="1">
    <location>
        <begin position="5"/>
        <end position="56"/>
    </location>
</feature>
<reference evidence="2 3" key="1">
    <citation type="journal article" date="2018" name="Mol. Plant">
        <title>The genome of Artemisia annua provides insight into the evolution of Asteraceae family and artemisinin biosynthesis.</title>
        <authorList>
            <person name="Shen Q."/>
            <person name="Zhang L."/>
            <person name="Liao Z."/>
            <person name="Wang S."/>
            <person name="Yan T."/>
            <person name="Shi P."/>
            <person name="Liu M."/>
            <person name="Fu X."/>
            <person name="Pan Q."/>
            <person name="Wang Y."/>
            <person name="Lv Z."/>
            <person name="Lu X."/>
            <person name="Zhang F."/>
            <person name="Jiang W."/>
            <person name="Ma Y."/>
            <person name="Chen M."/>
            <person name="Hao X."/>
            <person name="Li L."/>
            <person name="Tang Y."/>
            <person name="Lv G."/>
            <person name="Zhou Y."/>
            <person name="Sun X."/>
            <person name="Brodelius P.E."/>
            <person name="Rose J.K.C."/>
            <person name="Tang K."/>
        </authorList>
    </citation>
    <scope>NUCLEOTIDE SEQUENCE [LARGE SCALE GENOMIC DNA]</scope>
    <source>
        <strain evidence="3">cv. Huhao1</strain>
        <tissue evidence="2">Leaf</tissue>
    </source>
</reference>
<organism evidence="2 3">
    <name type="scientific">Artemisia annua</name>
    <name type="common">Sweet wormwood</name>
    <dbReference type="NCBI Taxonomy" id="35608"/>
    <lineage>
        <taxon>Eukaryota</taxon>
        <taxon>Viridiplantae</taxon>
        <taxon>Streptophyta</taxon>
        <taxon>Embryophyta</taxon>
        <taxon>Tracheophyta</taxon>
        <taxon>Spermatophyta</taxon>
        <taxon>Magnoliopsida</taxon>
        <taxon>eudicotyledons</taxon>
        <taxon>Gunneridae</taxon>
        <taxon>Pentapetalae</taxon>
        <taxon>asterids</taxon>
        <taxon>campanulids</taxon>
        <taxon>Asterales</taxon>
        <taxon>Asteraceae</taxon>
        <taxon>Asteroideae</taxon>
        <taxon>Anthemideae</taxon>
        <taxon>Artemisiinae</taxon>
        <taxon>Artemisia</taxon>
    </lineage>
</organism>
<evidence type="ECO:0000313" key="3">
    <source>
        <dbReference type="Proteomes" id="UP000245207"/>
    </source>
</evidence>
<keyword evidence="3" id="KW-1185">Reference proteome</keyword>
<dbReference type="Pfam" id="PF00248">
    <property type="entry name" value="Aldo_ket_red"/>
    <property type="match status" value="1"/>
</dbReference>
<dbReference type="PANTHER" id="PTHR43147:SF2">
    <property type="entry name" value="NADP-DEPENDENT OXIDOREDUCTASE DOMAIN-CONTAINING PROTEIN"/>
    <property type="match status" value="1"/>
</dbReference>
<dbReference type="InterPro" id="IPR023210">
    <property type="entry name" value="NADP_OxRdtase_dom"/>
</dbReference>
<comment type="caution">
    <text evidence="2">The sequence shown here is derived from an EMBL/GenBank/DDBJ whole genome shotgun (WGS) entry which is preliminary data.</text>
</comment>
<dbReference type="SUPFAM" id="SSF51430">
    <property type="entry name" value="NAD(P)-linked oxidoreductase"/>
    <property type="match status" value="1"/>
</dbReference>
<dbReference type="PANTHER" id="PTHR43147">
    <property type="entry name" value="PROTEIN TAS"/>
    <property type="match status" value="1"/>
</dbReference>
<dbReference type="STRING" id="35608.A0A2U1PHP0"/>
<protein>
    <recommendedName>
        <fullName evidence="1">NADP-dependent oxidoreductase domain-containing protein</fullName>
    </recommendedName>
</protein>
<dbReference type="EMBL" id="PKPP01001138">
    <property type="protein sequence ID" value="PWA85284.1"/>
    <property type="molecule type" value="Genomic_DNA"/>
</dbReference>
<sequence>MEIRWDYSSNGYLDALKHFTDLKEEGKIKMVALTNFNTQRLQIILENGISIDSNQMVDAWGRWSLFQALLETLNQSSKTWSLHTKCRCKVHTRSDLRYQNILLKLDEEDVNIIQEVISKGKDLQRLIGDCGDASKDGC</sequence>